<accession>A0A917C9A5</accession>
<dbReference type="AlphaFoldDB" id="A0A917C9A5"/>
<name>A0A917C9A5_9HYPH</name>
<protein>
    <submittedName>
        <fullName evidence="1">Uncharacterized protein</fullName>
    </submittedName>
</protein>
<evidence type="ECO:0000313" key="2">
    <source>
        <dbReference type="Proteomes" id="UP000606044"/>
    </source>
</evidence>
<dbReference type="EMBL" id="BMCT01000006">
    <property type="protein sequence ID" value="GGF75927.1"/>
    <property type="molecule type" value="Genomic_DNA"/>
</dbReference>
<reference evidence="1" key="2">
    <citation type="submission" date="2020-09" db="EMBL/GenBank/DDBJ databases">
        <authorList>
            <person name="Sun Q."/>
            <person name="Sedlacek I."/>
        </authorList>
    </citation>
    <scope>NUCLEOTIDE SEQUENCE</scope>
    <source>
        <strain evidence="1">CCM 7897</strain>
    </source>
</reference>
<sequence>MLWIPGTGPDGPALARLCAAFPRPAVPMGEAWFMGETRRMFPALMGDPAAVPVGELAAALEEIASGTAAFGPREEWRDWLHYLLPRLVPRAHEAHVAALAETLVTAFISQHPGGAVDPAHPGFRADVLTTLGRCLMAPACWPQGRLDPGFALGKPAPEPGGWAWAQAGGRLSALLFLCVKYLEPAEIGPWAASFLAIDDPLWRAQLTVWLVGAHPLLTGTIAQPADLPESHHPAIDWDWSHVLTGRIPASEAAPAPFLPPANGAALVAAVRASLTPEMYEGWLTAFAADPALEAELGDLPFGFYGLYLQGAG</sequence>
<gene>
    <name evidence="1" type="ORF">GCM10007301_39890</name>
</gene>
<evidence type="ECO:0000313" key="1">
    <source>
        <dbReference type="EMBL" id="GGF75927.1"/>
    </source>
</evidence>
<keyword evidence="2" id="KW-1185">Reference proteome</keyword>
<reference evidence="1" key="1">
    <citation type="journal article" date="2014" name="Int. J. Syst. Evol. Microbiol.">
        <title>Complete genome sequence of Corynebacterium casei LMG S-19264T (=DSM 44701T), isolated from a smear-ripened cheese.</title>
        <authorList>
            <consortium name="US DOE Joint Genome Institute (JGI-PGF)"/>
            <person name="Walter F."/>
            <person name="Albersmeier A."/>
            <person name="Kalinowski J."/>
            <person name="Ruckert C."/>
        </authorList>
    </citation>
    <scope>NUCLEOTIDE SEQUENCE</scope>
    <source>
        <strain evidence="1">CCM 7897</strain>
    </source>
</reference>
<dbReference type="Proteomes" id="UP000606044">
    <property type="component" value="Unassembled WGS sequence"/>
</dbReference>
<comment type="caution">
    <text evidence="1">The sequence shown here is derived from an EMBL/GenBank/DDBJ whole genome shotgun (WGS) entry which is preliminary data.</text>
</comment>
<proteinExistence type="predicted"/>
<organism evidence="1 2">
    <name type="scientific">Azorhizobium oxalatiphilum</name>
    <dbReference type="NCBI Taxonomy" id="980631"/>
    <lineage>
        <taxon>Bacteria</taxon>
        <taxon>Pseudomonadati</taxon>
        <taxon>Pseudomonadota</taxon>
        <taxon>Alphaproteobacteria</taxon>
        <taxon>Hyphomicrobiales</taxon>
        <taxon>Xanthobacteraceae</taxon>
        <taxon>Azorhizobium</taxon>
    </lineage>
</organism>